<dbReference type="EMBL" id="MU838998">
    <property type="protein sequence ID" value="KAK1771278.1"/>
    <property type="molecule type" value="Genomic_DNA"/>
</dbReference>
<sequence length="342" mass="38406">MKAHETAELEGESSSVSPTTDTTPPLPVRQGVRRCSPSSSTGQRNAQKNGRPPLQLRPKAARPSMGRRTSSSQWFPPSPVANSQPEPEAALPRTLEDLHMERLYLLESLHEHDKRARILFTQLSSTQERLPCAQTLNESKKIRKAVNTIRKNINRNATQERSTLARLSDLYIEIQGRERWHQIQQQKAASQACLFGPYYPVSPCIMAPPMYSTMPSPVAPDSPSTMSCLSPLSPTFVPGTTFPESIFWAGGVRDGEDSSTQTNTEGLGDKDDDEHASPGLRWEFAVDDWEDDGYLDIMSKAHERRCSMATTFPPSFKLCHRRLSLPSLRTYWPGSFYEEDEK</sequence>
<dbReference type="AlphaFoldDB" id="A0AAJ0C6X5"/>
<protein>
    <submittedName>
        <fullName evidence="2">Uncharacterized protein</fullName>
    </submittedName>
</protein>
<evidence type="ECO:0000256" key="1">
    <source>
        <dbReference type="SAM" id="MobiDB-lite"/>
    </source>
</evidence>
<gene>
    <name evidence="2" type="ORF">QBC33DRAFT_510814</name>
</gene>
<accession>A0AAJ0C6X5</accession>
<feature type="compositionally biased region" description="Polar residues" evidence="1">
    <location>
        <begin position="67"/>
        <end position="85"/>
    </location>
</feature>
<name>A0AAJ0C6X5_9PEZI</name>
<dbReference type="RefSeq" id="XP_060287491.1">
    <property type="nucleotide sequence ID" value="XM_060425787.1"/>
</dbReference>
<organism evidence="2 3">
    <name type="scientific">Phialemonium atrogriseum</name>
    <dbReference type="NCBI Taxonomy" id="1093897"/>
    <lineage>
        <taxon>Eukaryota</taxon>
        <taxon>Fungi</taxon>
        <taxon>Dikarya</taxon>
        <taxon>Ascomycota</taxon>
        <taxon>Pezizomycotina</taxon>
        <taxon>Sordariomycetes</taxon>
        <taxon>Sordariomycetidae</taxon>
        <taxon>Cephalothecales</taxon>
        <taxon>Cephalothecaceae</taxon>
        <taxon>Phialemonium</taxon>
    </lineage>
</organism>
<dbReference type="Proteomes" id="UP001244011">
    <property type="component" value="Unassembled WGS sequence"/>
</dbReference>
<evidence type="ECO:0000313" key="2">
    <source>
        <dbReference type="EMBL" id="KAK1771278.1"/>
    </source>
</evidence>
<reference evidence="2" key="1">
    <citation type="submission" date="2023-06" db="EMBL/GenBank/DDBJ databases">
        <title>Genome-scale phylogeny and comparative genomics of the fungal order Sordariales.</title>
        <authorList>
            <consortium name="Lawrence Berkeley National Laboratory"/>
            <person name="Hensen N."/>
            <person name="Bonometti L."/>
            <person name="Westerberg I."/>
            <person name="Brannstrom I.O."/>
            <person name="Guillou S."/>
            <person name="Cros-Aarteil S."/>
            <person name="Calhoun S."/>
            <person name="Haridas S."/>
            <person name="Kuo A."/>
            <person name="Mondo S."/>
            <person name="Pangilinan J."/>
            <person name="Riley R."/>
            <person name="Labutti K."/>
            <person name="Andreopoulos B."/>
            <person name="Lipzen A."/>
            <person name="Chen C."/>
            <person name="Yanf M."/>
            <person name="Daum C."/>
            <person name="Ng V."/>
            <person name="Clum A."/>
            <person name="Steindorff A."/>
            <person name="Ohm R."/>
            <person name="Martin F."/>
            <person name="Silar P."/>
            <person name="Natvig D."/>
            <person name="Lalanne C."/>
            <person name="Gautier V."/>
            <person name="Ament-Velasquez S.L."/>
            <person name="Kruys A."/>
            <person name="Hutchinson M.I."/>
            <person name="Powell A.J."/>
            <person name="Barry K."/>
            <person name="Miller A.N."/>
            <person name="Grigoriev I.V."/>
            <person name="Debuchy R."/>
            <person name="Gladieux P."/>
            <person name="Thoren M.H."/>
            <person name="Johannesson H."/>
        </authorList>
    </citation>
    <scope>NUCLEOTIDE SEQUENCE</scope>
    <source>
        <strain evidence="2">8032-3</strain>
    </source>
</reference>
<comment type="caution">
    <text evidence="2">The sequence shown here is derived from an EMBL/GenBank/DDBJ whole genome shotgun (WGS) entry which is preliminary data.</text>
</comment>
<feature type="region of interest" description="Disordered" evidence="1">
    <location>
        <begin position="252"/>
        <end position="277"/>
    </location>
</feature>
<feature type="compositionally biased region" description="Low complexity" evidence="1">
    <location>
        <begin position="13"/>
        <end position="23"/>
    </location>
</feature>
<feature type="region of interest" description="Disordered" evidence="1">
    <location>
        <begin position="1"/>
        <end position="88"/>
    </location>
</feature>
<evidence type="ECO:0000313" key="3">
    <source>
        <dbReference type="Proteomes" id="UP001244011"/>
    </source>
</evidence>
<dbReference type="GeneID" id="85308974"/>
<feature type="compositionally biased region" description="Polar residues" evidence="1">
    <location>
        <begin position="36"/>
        <end position="48"/>
    </location>
</feature>
<keyword evidence="3" id="KW-1185">Reference proteome</keyword>
<feature type="compositionally biased region" description="Basic and acidic residues" evidence="1">
    <location>
        <begin position="267"/>
        <end position="276"/>
    </location>
</feature>
<proteinExistence type="predicted"/>